<dbReference type="EnsemblMetazoa" id="Aqu2.1.27913_001">
    <property type="protein sequence ID" value="Aqu2.1.27913_001"/>
    <property type="gene ID" value="Aqu2.1.27913"/>
</dbReference>
<dbReference type="AlphaFoldDB" id="A0A1X7UJI6"/>
<proteinExistence type="predicted"/>
<dbReference type="InParanoid" id="A0A1X7UJI6"/>
<sequence>MKAISSNTTMHTGNRRKIDFNAPLLNPDTVINKYPKIKTLSQVGRSSVRLASKAYYGPSLLIECSVYGQKENPPLPSGALIEMKQKLLGLFHPRDISTKEEF</sequence>
<reference evidence="1" key="1">
    <citation type="submission" date="2017-05" db="UniProtKB">
        <authorList>
            <consortium name="EnsemblMetazoa"/>
        </authorList>
    </citation>
    <scope>IDENTIFICATION</scope>
</reference>
<name>A0A1X7UJI6_AMPQE</name>
<organism evidence="1">
    <name type="scientific">Amphimedon queenslandica</name>
    <name type="common">Sponge</name>
    <dbReference type="NCBI Taxonomy" id="400682"/>
    <lineage>
        <taxon>Eukaryota</taxon>
        <taxon>Metazoa</taxon>
        <taxon>Porifera</taxon>
        <taxon>Demospongiae</taxon>
        <taxon>Heteroscleromorpha</taxon>
        <taxon>Haplosclerida</taxon>
        <taxon>Niphatidae</taxon>
        <taxon>Amphimedon</taxon>
    </lineage>
</organism>
<accession>A0A1X7UJI6</accession>
<protein>
    <submittedName>
        <fullName evidence="1">Uncharacterized protein</fullName>
    </submittedName>
</protein>
<evidence type="ECO:0000313" key="1">
    <source>
        <dbReference type="EnsemblMetazoa" id="Aqu2.1.27913_001"/>
    </source>
</evidence>